<comment type="caution">
    <text evidence="3">The sequence shown here is derived from an EMBL/GenBank/DDBJ whole genome shotgun (WGS) entry which is preliminary data.</text>
</comment>
<dbReference type="AlphaFoldDB" id="A0A7Y2W917"/>
<feature type="compositionally biased region" description="Acidic residues" evidence="2">
    <location>
        <begin position="32"/>
        <end position="51"/>
    </location>
</feature>
<feature type="coiled-coil region" evidence="1">
    <location>
        <begin position="84"/>
        <end position="111"/>
    </location>
</feature>
<feature type="region of interest" description="Disordered" evidence="2">
    <location>
        <begin position="1"/>
        <end position="55"/>
    </location>
</feature>
<evidence type="ECO:0000313" key="4">
    <source>
        <dbReference type="Proteomes" id="UP000530654"/>
    </source>
</evidence>
<keyword evidence="1" id="KW-0175">Coiled coil</keyword>
<proteinExistence type="predicted"/>
<dbReference type="EMBL" id="JABEQY010000047">
    <property type="protein sequence ID" value="NNH67818.1"/>
    <property type="molecule type" value="Genomic_DNA"/>
</dbReference>
<evidence type="ECO:0000313" key="3">
    <source>
        <dbReference type="EMBL" id="NNH67818.1"/>
    </source>
</evidence>
<feature type="region of interest" description="Disordered" evidence="2">
    <location>
        <begin position="253"/>
        <end position="299"/>
    </location>
</feature>
<sequence length="299" mass="33491">MTEALTAIADAQAMPAGGEQQQEAVNASEASADLENDNEVVEGDGSEEDGDQQPVDELVDVEYEGKVHKLPPELKDALLRTADYTRKTQEVAEQRKAIEAQKAEVDKAYQTSQEVIEARAIIHHVDSQLKQYENVNWQQLENEDPMAAMSHWRQFQQLQQQRGQVAQYLDNTQNELSEKAKQATAGRLRETREFAEKELKGWTPDLDNKITEFATRDLGFTVDGLRDAYTPQVYKTLYLAHIGHLALQKQTAAPKPAPTATQPLNKVTARANPPSAGLDDRLTSDEWLKRRNAQVSKKG</sequence>
<accession>A0A7Y2W917</accession>
<protein>
    <submittedName>
        <fullName evidence="3">Uncharacterized protein</fullName>
    </submittedName>
</protein>
<organism evidence="3 4">
    <name type="scientific">Rhizobium laguerreae</name>
    <dbReference type="NCBI Taxonomy" id="1076926"/>
    <lineage>
        <taxon>Bacteria</taxon>
        <taxon>Pseudomonadati</taxon>
        <taxon>Pseudomonadota</taxon>
        <taxon>Alphaproteobacteria</taxon>
        <taxon>Hyphomicrobiales</taxon>
        <taxon>Rhizobiaceae</taxon>
        <taxon>Rhizobium/Agrobacterium group</taxon>
        <taxon>Rhizobium</taxon>
    </lineage>
</organism>
<feature type="compositionally biased region" description="Polar residues" evidence="2">
    <location>
        <begin position="19"/>
        <end position="29"/>
    </location>
</feature>
<evidence type="ECO:0000256" key="2">
    <source>
        <dbReference type="SAM" id="MobiDB-lite"/>
    </source>
</evidence>
<reference evidence="3 4" key="1">
    <citation type="submission" date="2020-04" db="EMBL/GenBank/DDBJ databases">
        <title>Rhizobium bacterial biofertilizers improve the content of phenolic compounds of Lactuca sativa L. under non-saline and saline-stress conditions.</title>
        <authorList>
            <person name="Ayuso-Calles M."/>
            <person name="Garcia-Estevez I."/>
            <person name="Jimenez-Gomez A."/>
            <person name="Flores-Felix J.D."/>
            <person name="Escribano-Bailon M."/>
            <person name="Rivas R."/>
        </authorList>
    </citation>
    <scope>NUCLEOTIDE SEQUENCE [LARGE SCALE GENOMIC DNA]</scope>
    <source>
        <strain evidence="3 4">GPTR02</strain>
    </source>
</reference>
<name>A0A7Y2W917_9HYPH</name>
<evidence type="ECO:0000256" key="1">
    <source>
        <dbReference type="SAM" id="Coils"/>
    </source>
</evidence>
<dbReference type="Proteomes" id="UP000530654">
    <property type="component" value="Unassembled WGS sequence"/>
</dbReference>
<dbReference type="RefSeq" id="WP_170282878.1">
    <property type="nucleotide sequence ID" value="NZ_JABEQY010000047.1"/>
</dbReference>
<feature type="compositionally biased region" description="Basic and acidic residues" evidence="2">
    <location>
        <begin position="278"/>
        <end position="289"/>
    </location>
</feature>
<gene>
    <name evidence="3" type="ORF">HLI17_31960</name>
</gene>
<feature type="compositionally biased region" description="Low complexity" evidence="2">
    <location>
        <begin position="253"/>
        <end position="263"/>
    </location>
</feature>